<accession>A0ACC2SJ21</accession>
<comment type="caution">
    <text evidence="1">The sequence shown here is derived from an EMBL/GenBank/DDBJ whole genome shotgun (WGS) entry which is preliminary data.</text>
</comment>
<name>A0ACC2SJ21_9FUNG</name>
<dbReference type="Proteomes" id="UP001165960">
    <property type="component" value="Unassembled WGS sequence"/>
</dbReference>
<evidence type="ECO:0000313" key="2">
    <source>
        <dbReference type="Proteomes" id="UP001165960"/>
    </source>
</evidence>
<reference evidence="1" key="1">
    <citation type="submission" date="2022-04" db="EMBL/GenBank/DDBJ databases">
        <title>Genome of the entomopathogenic fungus Entomophthora muscae.</title>
        <authorList>
            <person name="Elya C."/>
            <person name="Lovett B.R."/>
            <person name="Lee E."/>
            <person name="Macias A.M."/>
            <person name="Hajek A.E."/>
            <person name="De Bivort B.L."/>
            <person name="Kasson M.T."/>
            <person name="De Fine Licht H.H."/>
            <person name="Stajich J.E."/>
        </authorList>
    </citation>
    <scope>NUCLEOTIDE SEQUENCE</scope>
    <source>
        <strain evidence="1">Berkeley</strain>
    </source>
</reference>
<evidence type="ECO:0000313" key="1">
    <source>
        <dbReference type="EMBL" id="KAJ9062162.1"/>
    </source>
</evidence>
<proteinExistence type="predicted"/>
<organism evidence="1 2">
    <name type="scientific">Entomophthora muscae</name>
    <dbReference type="NCBI Taxonomy" id="34485"/>
    <lineage>
        <taxon>Eukaryota</taxon>
        <taxon>Fungi</taxon>
        <taxon>Fungi incertae sedis</taxon>
        <taxon>Zoopagomycota</taxon>
        <taxon>Entomophthoromycotina</taxon>
        <taxon>Entomophthoromycetes</taxon>
        <taxon>Entomophthorales</taxon>
        <taxon>Entomophthoraceae</taxon>
        <taxon>Entomophthora</taxon>
    </lineage>
</organism>
<protein>
    <submittedName>
        <fullName evidence="1">Uncharacterized protein</fullName>
    </submittedName>
</protein>
<dbReference type="EMBL" id="QTSX02005020">
    <property type="protein sequence ID" value="KAJ9062162.1"/>
    <property type="molecule type" value="Genomic_DNA"/>
</dbReference>
<keyword evidence="2" id="KW-1185">Reference proteome</keyword>
<gene>
    <name evidence="1" type="ORF">DSO57_1013443</name>
</gene>
<sequence>MSSRYYSIWAISTNPILRIGSPVVYLCCASEHNNPPSGAFLLCTQTGFQLEQESAPLFGIGDKVFFIPQLYWGVDITPQFLYVRITNSGEGFHVVEDKELAGQLGDGLAKLLVLIGSVEGLKQAVQGYLLDHGLRVFSTWYSPLADFPLLYQSLGVENSDACDCWICPVTQST</sequence>